<sequence>MASDMVLEALAGRDTWVFDLDNTLYPAECDLFAEIDQRMTDFVARFLRMERGEARALQKRYYAEHGTTLRGMMTMHGMSPEDFLAHVHEIDLSPLPHLPDLCEVIAALPGRKLVYTNGSRRHAERVTDYMRLGASFDGLFGIEDSDYTPKPTQSAYDAFCRHHDVDPARAVFFEDLERNLKPAHAMGFATVLVHSKKDWSHEPVEARPAGADDVDHPHVDYLTDDLTGFLQGVLDVVRPEPLRGA</sequence>
<comment type="caution">
    <text evidence="1">The sequence shown here is derived from an EMBL/GenBank/DDBJ whole genome shotgun (WGS) entry which is preliminary data.</text>
</comment>
<accession>A0A399R0S2</accession>
<dbReference type="InterPro" id="IPR036412">
    <property type="entry name" value="HAD-like_sf"/>
</dbReference>
<evidence type="ECO:0000313" key="2">
    <source>
        <dbReference type="Proteomes" id="UP000265431"/>
    </source>
</evidence>
<dbReference type="Gene3D" id="1.10.150.450">
    <property type="match status" value="1"/>
</dbReference>
<dbReference type="NCBIfam" id="TIGR01509">
    <property type="entry name" value="HAD-SF-IA-v3"/>
    <property type="match status" value="1"/>
</dbReference>
<dbReference type="EMBL" id="QWGB01000005">
    <property type="protein sequence ID" value="RIJ23487.1"/>
    <property type="molecule type" value="Genomic_DNA"/>
</dbReference>
<dbReference type="PANTHER" id="PTHR12725:SF117">
    <property type="entry name" value="HALOACID DEHALOGENASE-LIKE HYDROLASE"/>
    <property type="match status" value="1"/>
</dbReference>
<dbReference type="InterPro" id="IPR006439">
    <property type="entry name" value="HAD-SF_hydro_IA"/>
</dbReference>
<gene>
    <name evidence="1" type="ORF">D1224_04280</name>
</gene>
<organism evidence="1 2">
    <name type="scientific">Henriciella barbarensis</name>
    <dbReference type="NCBI Taxonomy" id="86342"/>
    <lineage>
        <taxon>Bacteria</taxon>
        <taxon>Pseudomonadati</taxon>
        <taxon>Pseudomonadota</taxon>
        <taxon>Alphaproteobacteria</taxon>
        <taxon>Hyphomonadales</taxon>
        <taxon>Hyphomonadaceae</taxon>
        <taxon>Henriciella</taxon>
    </lineage>
</organism>
<keyword evidence="2" id="KW-1185">Reference proteome</keyword>
<dbReference type="InterPro" id="IPR010237">
    <property type="entry name" value="Pyr-5-nucltdase"/>
</dbReference>
<proteinExistence type="predicted"/>
<name>A0A399R0S2_9PROT</name>
<reference evidence="1 2" key="1">
    <citation type="submission" date="2018-08" db="EMBL/GenBank/DDBJ databases">
        <title>Henriciella mobilis sp. nov., isolated from seawater.</title>
        <authorList>
            <person name="Cheng H."/>
            <person name="Wu Y.-H."/>
            <person name="Xu X.-W."/>
            <person name="Guo L.-L."/>
        </authorList>
    </citation>
    <scope>NUCLEOTIDE SEQUENCE [LARGE SCALE GENOMIC DNA]</scope>
    <source>
        <strain evidence="1 2">CCUG66934</strain>
    </source>
</reference>
<evidence type="ECO:0000313" key="1">
    <source>
        <dbReference type="EMBL" id="RIJ23487.1"/>
    </source>
</evidence>
<dbReference type="NCBIfam" id="TIGR01993">
    <property type="entry name" value="Pyr-5-nucltdase"/>
    <property type="match status" value="1"/>
</dbReference>
<dbReference type="SFLD" id="SFLDG01132">
    <property type="entry name" value="C1.5.3:_5'-Nucleotidase_Like"/>
    <property type="match status" value="1"/>
</dbReference>
<dbReference type="SUPFAM" id="SSF56784">
    <property type="entry name" value="HAD-like"/>
    <property type="match status" value="1"/>
</dbReference>
<dbReference type="OrthoDB" id="9803141at2"/>
<dbReference type="SFLD" id="SFLDG01129">
    <property type="entry name" value="C1.5:_HAD__Beta-PGM__Phosphata"/>
    <property type="match status" value="1"/>
</dbReference>
<dbReference type="RefSeq" id="WP_119378676.1">
    <property type="nucleotide sequence ID" value="NZ_QWGB01000005.1"/>
</dbReference>
<protein>
    <submittedName>
        <fullName evidence="1">Pyrimidine 5'-nucleotidase</fullName>
    </submittedName>
</protein>
<dbReference type="PANTHER" id="PTHR12725">
    <property type="entry name" value="HALOACID DEHALOGENASE-LIKE HYDROLASE"/>
    <property type="match status" value="1"/>
</dbReference>
<dbReference type="AlphaFoldDB" id="A0A399R0S2"/>
<dbReference type="Gene3D" id="3.40.50.1000">
    <property type="entry name" value="HAD superfamily/HAD-like"/>
    <property type="match status" value="1"/>
</dbReference>
<dbReference type="Pfam" id="PF00702">
    <property type="entry name" value="Hydrolase"/>
    <property type="match status" value="1"/>
</dbReference>
<dbReference type="SFLD" id="SFLDS00003">
    <property type="entry name" value="Haloacid_Dehalogenase"/>
    <property type="match status" value="1"/>
</dbReference>
<dbReference type="InterPro" id="IPR023214">
    <property type="entry name" value="HAD_sf"/>
</dbReference>
<dbReference type="Proteomes" id="UP000265431">
    <property type="component" value="Unassembled WGS sequence"/>
</dbReference>